<dbReference type="OrthoDB" id="4664297at2759"/>
<accession>A0A317WQX7</accession>
<evidence type="ECO:0000313" key="2">
    <source>
        <dbReference type="Proteomes" id="UP000246702"/>
    </source>
</evidence>
<reference evidence="1 2" key="1">
    <citation type="submission" date="2016-12" db="EMBL/GenBank/DDBJ databases">
        <title>The genomes of Aspergillus section Nigri reveals drivers in fungal speciation.</title>
        <authorList>
            <consortium name="DOE Joint Genome Institute"/>
            <person name="Vesth T.C."/>
            <person name="Nybo J."/>
            <person name="Theobald S."/>
            <person name="Brandl J."/>
            <person name="Frisvad J.C."/>
            <person name="Nielsen K.F."/>
            <person name="Lyhne E.K."/>
            <person name="Kogle M.E."/>
            <person name="Kuo A."/>
            <person name="Riley R."/>
            <person name="Clum A."/>
            <person name="Nolan M."/>
            <person name="Lipzen A."/>
            <person name="Salamov A."/>
            <person name="Henrissat B."/>
            <person name="Wiebenga A."/>
            <person name="De Vries R.P."/>
            <person name="Grigoriev I.V."/>
            <person name="Mortensen U.H."/>
            <person name="Andersen M.R."/>
            <person name="Baker S.E."/>
        </authorList>
    </citation>
    <scope>NUCLEOTIDE SEQUENCE [LARGE SCALE GENOMIC DNA]</scope>
    <source>
        <strain evidence="1 2">CBS 115572</strain>
    </source>
</reference>
<dbReference type="Gene3D" id="2.60.40.2970">
    <property type="match status" value="1"/>
</dbReference>
<dbReference type="GeneID" id="37115413"/>
<dbReference type="Proteomes" id="UP000246702">
    <property type="component" value="Unassembled WGS sequence"/>
</dbReference>
<sequence length="156" mass="17450">MTASSLQIHLDPNLTATGYVIDVTIKVTIHNTSNTPITFLNWSTPMDPNADILGVFDIHDADTGEIVHIPTIEMSRRSLPFIDDLVEVPATGMVEAYVELPRVPLFHGHRYTIQAQGSWHALWKGPIDRVTNHHLENLSEAEQGEFESEVGWLVLD</sequence>
<comment type="caution">
    <text evidence="1">The sequence shown here is derived from an EMBL/GenBank/DDBJ whole genome shotgun (WGS) entry which is preliminary data.</text>
</comment>
<dbReference type="RefSeq" id="XP_025468211.1">
    <property type="nucleotide sequence ID" value="XM_025613270.1"/>
</dbReference>
<dbReference type="AlphaFoldDB" id="A0A317WQX7"/>
<gene>
    <name evidence="1" type="ORF">BO94DRAFT_545924</name>
</gene>
<organism evidence="1 2">
    <name type="scientific">Aspergillus sclerotioniger CBS 115572</name>
    <dbReference type="NCBI Taxonomy" id="1450535"/>
    <lineage>
        <taxon>Eukaryota</taxon>
        <taxon>Fungi</taxon>
        <taxon>Dikarya</taxon>
        <taxon>Ascomycota</taxon>
        <taxon>Pezizomycotina</taxon>
        <taxon>Eurotiomycetes</taxon>
        <taxon>Eurotiomycetidae</taxon>
        <taxon>Eurotiales</taxon>
        <taxon>Aspergillaceae</taxon>
        <taxon>Aspergillus</taxon>
        <taxon>Aspergillus subgen. Circumdati</taxon>
    </lineage>
</organism>
<protein>
    <submittedName>
        <fullName evidence="1">Uncharacterized protein</fullName>
    </submittedName>
</protein>
<name>A0A317WQX7_9EURO</name>
<evidence type="ECO:0000313" key="1">
    <source>
        <dbReference type="EMBL" id="PWY88849.1"/>
    </source>
</evidence>
<dbReference type="EMBL" id="MSFK01000012">
    <property type="protein sequence ID" value="PWY88849.1"/>
    <property type="molecule type" value="Genomic_DNA"/>
</dbReference>
<keyword evidence="2" id="KW-1185">Reference proteome</keyword>
<proteinExistence type="predicted"/>